<comment type="catalytic activity">
    <reaction evidence="14">
        <text>L-aspartyl-L-lysine(out) = L-aspartyl-L-lysine(in)</text>
        <dbReference type="Rhea" id="RHEA:79411"/>
        <dbReference type="ChEBI" id="CHEBI:229953"/>
    </reaction>
</comment>
<dbReference type="PROSITE" id="PS50850">
    <property type="entry name" value="MFS"/>
    <property type="match status" value="1"/>
</dbReference>
<evidence type="ECO:0000256" key="6">
    <source>
        <dbReference type="ARBA" id="ARBA00023136"/>
    </source>
</evidence>
<dbReference type="Proteomes" id="UP000184222">
    <property type="component" value="Chromosome"/>
</dbReference>
<comment type="catalytic activity">
    <reaction evidence="13">
        <text>L-alpha-aminoacyl-L-lysine(out) = L-alpha-aminoacyl-L-lysine(in)</text>
        <dbReference type="Rhea" id="RHEA:79383"/>
        <dbReference type="ChEBI" id="CHEBI:229966"/>
    </reaction>
</comment>
<accession>A0A1L4BUI2</accession>
<evidence type="ECO:0000256" key="9">
    <source>
        <dbReference type="ARBA" id="ARBA00044878"/>
    </source>
</evidence>
<evidence type="ECO:0000256" key="25">
    <source>
        <dbReference type="SAM" id="Phobius"/>
    </source>
</evidence>
<comment type="similarity">
    <text evidence="2">Belongs to the major facilitator superfamily.</text>
</comment>
<evidence type="ECO:0000256" key="4">
    <source>
        <dbReference type="ARBA" id="ARBA00022692"/>
    </source>
</evidence>
<evidence type="ECO:0000256" key="14">
    <source>
        <dbReference type="ARBA" id="ARBA00044898"/>
    </source>
</evidence>
<keyword evidence="7" id="KW-0458">Lysosome</keyword>
<dbReference type="AlphaFoldDB" id="A0A1L4BUI2"/>
<comment type="catalytic activity">
    <reaction evidence="19">
        <text>L-alanyl-L-lysine(out) = L-alanyl-L-lysine(in)</text>
        <dbReference type="Rhea" id="RHEA:79415"/>
        <dbReference type="ChEBI" id="CHEBI:192470"/>
    </reaction>
</comment>
<dbReference type="InterPro" id="IPR052187">
    <property type="entry name" value="MFSD1"/>
</dbReference>
<feature type="transmembrane region" description="Helical" evidence="25">
    <location>
        <begin position="48"/>
        <end position="66"/>
    </location>
</feature>
<dbReference type="InterPro" id="IPR020846">
    <property type="entry name" value="MFS_dom"/>
</dbReference>
<organism evidence="27 28">
    <name type="scientific">Francisella uliginis</name>
    <dbReference type="NCBI Taxonomy" id="573570"/>
    <lineage>
        <taxon>Bacteria</taxon>
        <taxon>Pseudomonadati</taxon>
        <taxon>Pseudomonadota</taxon>
        <taxon>Gammaproteobacteria</taxon>
        <taxon>Thiotrichales</taxon>
        <taxon>Francisellaceae</taxon>
        <taxon>Francisella</taxon>
    </lineage>
</organism>
<feature type="transmembrane region" description="Helical" evidence="25">
    <location>
        <begin position="7"/>
        <end position="28"/>
    </location>
</feature>
<reference evidence="27 28" key="1">
    <citation type="journal article" date="2016" name="Appl. Environ. Microbiol.">
        <title>Whole genome relationships among Francisella bacteria of diverse origin define new species and provide specific regions for detection.</title>
        <authorList>
            <person name="Challacombe J.F."/>
            <person name="Petersen J.M."/>
            <person name="Gallegos-Graves V."/>
            <person name="Hodge D."/>
            <person name="Pillai S."/>
            <person name="Kuske C.R."/>
        </authorList>
    </citation>
    <scope>NUCLEOTIDE SEQUENCE [LARGE SCALE GENOMIC DNA]</scope>
    <source>
        <strain evidence="28">TX07-7310</strain>
    </source>
</reference>
<evidence type="ECO:0000256" key="11">
    <source>
        <dbReference type="ARBA" id="ARBA00044884"/>
    </source>
</evidence>
<comment type="catalytic activity">
    <reaction evidence="10">
        <text>L-alpha-aminoacyl-L-arginine(out) = L-alpha-aminoacyl-L-arginine(in)</text>
        <dbReference type="Rhea" id="RHEA:79367"/>
        <dbReference type="ChEBI" id="CHEBI:229968"/>
    </reaction>
</comment>
<evidence type="ECO:0000256" key="21">
    <source>
        <dbReference type="ARBA" id="ARBA00044985"/>
    </source>
</evidence>
<evidence type="ECO:0000256" key="19">
    <source>
        <dbReference type="ARBA" id="ARBA00044919"/>
    </source>
</evidence>
<keyword evidence="3" id="KW-0813">Transport</keyword>
<feature type="transmembrane region" description="Helical" evidence="25">
    <location>
        <begin position="339"/>
        <end position="363"/>
    </location>
</feature>
<feature type="transmembrane region" description="Helical" evidence="25">
    <location>
        <begin position="383"/>
        <end position="402"/>
    </location>
</feature>
<evidence type="ECO:0000256" key="3">
    <source>
        <dbReference type="ARBA" id="ARBA00022448"/>
    </source>
</evidence>
<feature type="transmembrane region" description="Helical" evidence="25">
    <location>
        <begin position="285"/>
        <end position="302"/>
    </location>
</feature>
<dbReference type="OrthoDB" id="4474610at2"/>
<feature type="transmembrane region" description="Helical" evidence="25">
    <location>
        <begin position="308"/>
        <end position="327"/>
    </location>
</feature>
<dbReference type="RefSeq" id="WP_072713278.1">
    <property type="nucleotide sequence ID" value="NZ_CP016796.1"/>
</dbReference>
<comment type="catalytic activity">
    <reaction evidence="9">
        <text>L-histidyl-glycine(out) = L-histidyl-glycine(in)</text>
        <dbReference type="Rhea" id="RHEA:79395"/>
        <dbReference type="ChEBI" id="CHEBI:229957"/>
    </reaction>
</comment>
<evidence type="ECO:0000256" key="23">
    <source>
        <dbReference type="ARBA" id="ARBA00045709"/>
    </source>
</evidence>
<feature type="transmembrane region" description="Helical" evidence="25">
    <location>
        <begin position="78"/>
        <end position="97"/>
    </location>
</feature>
<comment type="catalytic activity">
    <reaction evidence="18">
        <text>L-histidyl-L-alpha-amino acid(out) = L-histidyl-L-alpha-amino acid(in)</text>
        <dbReference type="Rhea" id="RHEA:79379"/>
        <dbReference type="ChEBI" id="CHEBI:229964"/>
    </reaction>
</comment>
<evidence type="ECO:0000256" key="12">
    <source>
        <dbReference type="ARBA" id="ARBA00044891"/>
    </source>
</evidence>
<evidence type="ECO:0000256" key="24">
    <source>
        <dbReference type="ARBA" id="ARBA00046376"/>
    </source>
</evidence>
<comment type="catalytic activity">
    <reaction evidence="11">
        <text>L-alpha-aminoacyl-L-histidine(out) = L-alpha-aminoacyl-L-histidine(in)</text>
        <dbReference type="Rhea" id="RHEA:79375"/>
        <dbReference type="ChEBI" id="CHEBI:229967"/>
    </reaction>
</comment>
<feature type="transmembrane region" description="Helical" evidence="25">
    <location>
        <begin position="135"/>
        <end position="158"/>
    </location>
</feature>
<evidence type="ECO:0000256" key="8">
    <source>
        <dbReference type="ARBA" id="ARBA00044876"/>
    </source>
</evidence>
<evidence type="ECO:0000256" key="22">
    <source>
        <dbReference type="ARBA" id="ARBA00045018"/>
    </source>
</evidence>
<comment type="subunit">
    <text evidence="24">Homodimer. Interacts with lysosomal protein GLMP (via lumenal domain); the interaction starts while both proteins are still in the endoplasmic reticulum and is required for stabilization of MFSD1 in lysosomes but has no direct effect on its targeting to lysosomes or transporter activity.</text>
</comment>
<feature type="domain" description="Major facilitator superfamily (MFS) profile" evidence="26">
    <location>
        <begin position="8"/>
        <end position="407"/>
    </location>
</feature>
<feature type="transmembrane region" description="Helical" evidence="25">
    <location>
        <begin position="219"/>
        <end position="242"/>
    </location>
</feature>
<evidence type="ECO:0000256" key="16">
    <source>
        <dbReference type="ARBA" id="ARBA00044900"/>
    </source>
</evidence>
<comment type="function">
    <text evidence="23">Lysosomal dipeptide uniporter that selectively exports lysine, arginine or histidine-containing dipeptides with a net positive charge from the lysosome lumen into the cytosol. Could play a role in a specific type of protein O-glycosylation indirectly regulating macrophages migration and tissue invasion. Also essential for liver homeostasis.</text>
</comment>
<keyword evidence="6 25" id="KW-0472">Membrane</keyword>
<feature type="transmembrane region" description="Helical" evidence="25">
    <location>
        <begin position="103"/>
        <end position="128"/>
    </location>
</feature>
<gene>
    <name evidence="27" type="ORF">F7310_09080</name>
</gene>
<evidence type="ECO:0000313" key="27">
    <source>
        <dbReference type="EMBL" id="API87496.1"/>
    </source>
</evidence>
<keyword evidence="5 25" id="KW-1133">Transmembrane helix</keyword>
<evidence type="ECO:0000256" key="20">
    <source>
        <dbReference type="ARBA" id="ARBA00044924"/>
    </source>
</evidence>
<keyword evidence="27" id="KW-0762">Sugar transport</keyword>
<dbReference type="KEGG" id="frx:F7310_09080"/>
<evidence type="ECO:0000256" key="15">
    <source>
        <dbReference type="ARBA" id="ARBA00044899"/>
    </source>
</evidence>
<dbReference type="STRING" id="573570.F7310_09080"/>
<evidence type="ECO:0000256" key="1">
    <source>
        <dbReference type="ARBA" id="ARBA00004155"/>
    </source>
</evidence>
<dbReference type="SUPFAM" id="SSF103473">
    <property type="entry name" value="MFS general substrate transporter"/>
    <property type="match status" value="1"/>
</dbReference>
<dbReference type="Gene3D" id="1.20.1250.20">
    <property type="entry name" value="MFS general substrate transporter like domains"/>
    <property type="match status" value="2"/>
</dbReference>
<evidence type="ECO:0000256" key="5">
    <source>
        <dbReference type="ARBA" id="ARBA00022989"/>
    </source>
</evidence>
<name>A0A1L4BUI2_9GAMM</name>
<evidence type="ECO:0000256" key="17">
    <source>
        <dbReference type="ARBA" id="ARBA00044903"/>
    </source>
</evidence>
<protein>
    <recommendedName>
        <fullName evidence="21">Lysosomal dipeptide transporter MFSD1</fullName>
    </recommendedName>
    <alternativeName>
        <fullName evidence="22">Major facilitator superfamily domain-containing protein 1</fullName>
    </alternativeName>
</protein>
<comment type="catalytic activity">
    <reaction evidence="12">
        <text>L-lysyl-L-alpha-amino acid(out) = L-lysyl-L-alpha-amino acid(in)</text>
        <dbReference type="Rhea" id="RHEA:79387"/>
        <dbReference type="ChEBI" id="CHEBI:229965"/>
    </reaction>
</comment>
<keyword evidence="4 25" id="KW-0812">Transmembrane</keyword>
<sequence>MQKITKVGFTIWFMCAFFYALEFIVRASGNSLYNSFIIAPYDLSPEQISIFSSAFYWAYVASQLPAGILIDKFGIKKIMLVSTFLFSVGVFIATRATSQEYLVLYRVLAGIGGGFAFLCALKAIAIWLPKRTFPLFTGATQMLMYGAGTITGLPLVILANHYSVQVIMSVILIVSILLFLSVVFFIPSNELHDQKDTDELADTHTKIEDIPIVFKIKQILLNGFFCFTIYGTTALFADLWSYRFLSLDGYPTEYAGLASSMIFIGIAVFSPLWGVIATILNKQKILLTIASALGFFIVTAIVYMHLNPVIMCVLCVLWGGMQAVHVLNFTILRAHISPLYIATGLAMVNLFIPLSGAVLQPFVGYMVSFLEKAGFGHLSSFKYALLILPILMLLSVILSLFIKEKKA</sequence>
<comment type="catalytic activity">
    <reaction evidence="17">
        <text>L-arginyl-glycine(out) = L-arginyl-glycine(in)</text>
        <dbReference type="Rhea" id="RHEA:79391"/>
        <dbReference type="ChEBI" id="CHEBI:229955"/>
    </reaction>
</comment>
<evidence type="ECO:0000256" key="10">
    <source>
        <dbReference type="ARBA" id="ARBA00044881"/>
    </source>
</evidence>
<dbReference type="GO" id="GO:0005765">
    <property type="term" value="C:lysosomal membrane"/>
    <property type="evidence" value="ECO:0007669"/>
    <property type="project" value="UniProtKB-SubCell"/>
</dbReference>
<dbReference type="EMBL" id="CP016796">
    <property type="protein sequence ID" value="API87496.1"/>
    <property type="molecule type" value="Genomic_DNA"/>
</dbReference>
<evidence type="ECO:0000256" key="7">
    <source>
        <dbReference type="ARBA" id="ARBA00023228"/>
    </source>
</evidence>
<dbReference type="CDD" id="cd06174">
    <property type="entry name" value="MFS"/>
    <property type="match status" value="1"/>
</dbReference>
<dbReference type="InterPro" id="IPR011701">
    <property type="entry name" value="MFS"/>
</dbReference>
<evidence type="ECO:0000256" key="13">
    <source>
        <dbReference type="ARBA" id="ARBA00044893"/>
    </source>
</evidence>
<evidence type="ECO:0000256" key="18">
    <source>
        <dbReference type="ARBA" id="ARBA00044912"/>
    </source>
</evidence>
<dbReference type="PANTHER" id="PTHR23512">
    <property type="entry name" value="MAJOR FACILITATOR SUPERFAMILY DOMAIN-CONTAINING PROTEIN 1"/>
    <property type="match status" value="1"/>
</dbReference>
<comment type="subcellular location">
    <subcellularLocation>
        <location evidence="1">Lysosome membrane</location>
        <topology evidence="1">Multi-pass membrane protein</topology>
    </subcellularLocation>
</comment>
<evidence type="ECO:0000256" key="2">
    <source>
        <dbReference type="ARBA" id="ARBA00008335"/>
    </source>
</evidence>
<comment type="catalytic activity">
    <reaction evidence="16">
        <text>L-lysyl-L-lysine(out) = L-lysyl-L-lysine(in)</text>
        <dbReference type="Rhea" id="RHEA:79403"/>
        <dbReference type="ChEBI" id="CHEBI:229956"/>
    </reaction>
</comment>
<dbReference type="PANTHER" id="PTHR23512:SF3">
    <property type="entry name" value="MAJOR FACILITATOR SUPERFAMILY DOMAIN-CONTAINING PROTEIN 1"/>
    <property type="match status" value="1"/>
</dbReference>
<evidence type="ECO:0000259" key="26">
    <source>
        <dbReference type="PROSITE" id="PS50850"/>
    </source>
</evidence>
<comment type="catalytic activity">
    <reaction evidence="8">
        <text>L-lysyl-L-alanine(out) = L-lysyl-L-alanine(in)</text>
        <dbReference type="Rhea" id="RHEA:79399"/>
        <dbReference type="ChEBI" id="CHEBI:229954"/>
    </reaction>
</comment>
<proteinExistence type="inferred from homology"/>
<comment type="catalytic activity">
    <reaction evidence="20">
        <text>L-lysyl-glycine(out) = L-lysyl-glycine(in)</text>
        <dbReference type="Rhea" id="RHEA:79407"/>
        <dbReference type="ChEBI" id="CHEBI:191202"/>
    </reaction>
</comment>
<feature type="transmembrane region" description="Helical" evidence="25">
    <location>
        <begin position="254"/>
        <end position="273"/>
    </location>
</feature>
<dbReference type="InterPro" id="IPR036259">
    <property type="entry name" value="MFS_trans_sf"/>
</dbReference>
<dbReference type="Pfam" id="PF07690">
    <property type="entry name" value="MFS_1"/>
    <property type="match status" value="1"/>
</dbReference>
<dbReference type="GO" id="GO:0022857">
    <property type="term" value="F:transmembrane transporter activity"/>
    <property type="evidence" value="ECO:0007669"/>
    <property type="project" value="InterPro"/>
</dbReference>
<keyword evidence="28" id="KW-1185">Reference proteome</keyword>
<comment type="catalytic activity">
    <reaction evidence="15">
        <text>L-arginyl-L-alpha-amino acid(out) = L-arginyl-L-alpha-amino acid(in)</text>
        <dbReference type="Rhea" id="RHEA:79371"/>
        <dbReference type="ChEBI" id="CHEBI:84315"/>
    </reaction>
</comment>
<evidence type="ECO:0000313" key="28">
    <source>
        <dbReference type="Proteomes" id="UP000184222"/>
    </source>
</evidence>
<feature type="transmembrane region" description="Helical" evidence="25">
    <location>
        <begin position="164"/>
        <end position="186"/>
    </location>
</feature>